<dbReference type="RefSeq" id="XP_028148518.1">
    <property type="nucleotide sequence ID" value="XM_028292717.1"/>
</dbReference>
<evidence type="ECO:0000259" key="1">
    <source>
        <dbReference type="Pfam" id="PF05699"/>
    </source>
</evidence>
<dbReference type="PANTHER" id="PTHR46289">
    <property type="entry name" value="52 KDA REPRESSOR OF THE INHIBITOR OF THE PROTEIN KINASE-LIKE PROTEIN-RELATED"/>
    <property type="match status" value="1"/>
</dbReference>
<dbReference type="InterPro" id="IPR052958">
    <property type="entry name" value="IFN-induced_PKR_regulator"/>
</dbReference>
<proteinExistence type="predicted"/>
<dbReference type="InParanoid" id="A0A6P7GT49"/>
<dbReference type="Pfam" id="PF05699">
    <property type="entry name" value="Dimer_Tnp_hAT"/>
    <property type="match status" value="1"/>
</dbReference>
<reference evidence="2" key="1">
    <citation type="submission" date="2025-08" db="UniProtKB">
        <authorList>
            <consortium name="RefSeq"/>
        </authorList>
    </citation>
    <scope>IDENTIFICATION</scope>
    <source>
        <tissue evidence="2">Whole insect</tissue>
    </source>
</reference>
<evidence type="ECO:0000313" key="2">
    <source>
        <dbReference type="RefSeq" id="XP_028148518.1"/>
    </source>
</evidence>
<protein>
    <submittedName>
        <fullName evidence="2">52 kDa repressor of the inhibitor of the protein kinase-like</fullName>
    </submittedName>
</protein>
<name>A0A6P7GT49_DIAVI</name>
<sequence>MPKHPAKAYKLAEPLPNEQVLLQLLCTLPVTTSTAERTFSALRRMKTYLRTTMTEERLNGLALLHVHQDLSSALDAEEVLDVYARKHKRKLSLKIL</sequence>
<dbReference type="InterPro" id="IPR008906">
    <property type="entry name" value="HATC_C_dom"/>
</dbReference>
<accession>A0A6P7GT49</accession>
<dbReference type="PANTHER" id="PTHR46289:SF14">
    <property type="entry name" value="DUF4371 DOMAIN-CONTAINING PROTEIN"/>
    <property type="match status" value="1"/>
</dbReference>
<dbReference type="SUPFAM" id="SSF53098">
    <property type="entry name" value="Ribonuclease H-like"/>
    <property type="match status" value="1"/>
</dbReference>
<organism evidence="2">
    <name type="scientific">Diabrotica virgifera virgifera</name>
    <name type="common">western corn rootworm</name>
    <dbReference type="NCBI Taxonomy" id="50390"/>
    <lineage>
        <taxon>Eukaryota</taxon>
        <taxon>Metazoa</taxon>
        <taxon>Ecdysozoa</taxon>
        <taxon>Arthropoda</taxon>
        <taxon>Hexapoda</taxon>
        <taxon>Insecta</taxon>
        <taxon>Pterygota</taxon>
        <taxon>Neoptera</taxon>
        <taxon>Endopterygota</taxon>
        <taxon>Coleoptera</taxon>
        <taxon>Polyphaga</taxon>
        <taxon>Cucujiformia</taxon>
        <taxon>Chrysomeloidea</taxon>
        <taxon>Chrysomelidae</taxon>
        <taxon>Galerucinae</taxon>
        <taxon>Diabroticina</taxon>
        <taxon>Diabroticites</taxon>
        <taxon>Diabrotica</taxon>
    </lineage>
</organism>
<dbReference type="AlphaFoldDB" id="A0A6P7GT49"/>
<dbReference type="InterPro" id="IPR012337">
    <property type="entry name" value="RNaseH-like_sf"/>
</dbReference>
<feature type="domain" description="HAT C-terminal dimerisation" evidence="1">
    <location>
        <begin position="16"/>
        <end position="70"/>
    </location>
</feature>
<dbReference type="GO" id="GO:0046983">
    <property type="term" value="F:protein dimerization activity"/>
    <property type="evidence" value="ECO:0007669"/>
    <property type="project" value="InterPro"/>
</dbReference>
<gene>
    <name evidence="2" type="primary">LOC114341910</name>
</gene>